<dbReference type="EMBL" id="CP041692">
    <property type="protein sequence ID" value="QDP98223.1"/>
    <property type="molecule type" value="Genomic_DNA"/>
</dbReference>
<dbReference type="AlphaFoldDB" id="A0A516Q445"/>
<dbReference type="RefSeq" id="WP_143988164.1">
    <property type="nucleotide sequence ID" value="NZ_CP041692.1"/>
</dbReference>
<accession>A0A516Q445</accession>
<dbReference type="OrthoDB" id="3729294at2"/>
<sequence length="101" mass="10278">MCGATTGGVSLAGVDLSNQALVQGRVLRDGAPVAAYVRLLDSTGEFTAEVPTSADGTFRFFAGDGRWTLRTLAPGVSIDRAVVAKVGAVADVDIELAAQPA</sequence>
<keyword evidence="2" id="KW-1185">Reference proteome</keyword>
<reference evidence="1 2" key="1">
    <citation type="submission" date="2019-07" db="EMBL/GenBank/DDBJ databases">
        <title>Microlunatus dokdonensis sp. nov. isolated from the rhizospheric soil of the wild plant Elymus tsukushiensis.</title>
        <authorList>
            <person name="Ghim S.-Y."/>
            <person name="Hwang Y.-J."/>
            <person name="Son J.-S."/>
            <person name="Shin J.-H."/>
        </authorList>
    </citation>
    <scope>NUCLEOTIDE SEQUENCE [LARGE SCALE GENOMIC DNA]</scope>
    <source>
        <strain evidence="1 2">KUDC0627</strain>
    </source>
</reference>
<evidence type="ECO:0000313" key="1">
    <source>
        <dbReference type="EMBL" id="QDP98223.1"/>
    </source>
</evidence>
<organism evidence="1 2">
    <name type="scientific">Microlunatus elymi</name>
    <dbReference type="NCBI Taxonomy" id="2596828"/>
    <lineage>
        <taxon>Bacteria</taxon>
        <taxon>Bacillati</taxon>
        <taxon>Actinomycetota</taxon>
        <taxon>Actinomycetes</taxon>
        <taxon>Propionibacteriales</taxon>
        <taxon>Propionibacteriaceae</taxon>
        <taxon>Microlunatus</taxon>
    </lineage>
</organism>
<protein>
    <submittedName>
        <fullName evidence="1">DUF1416 domain-containing protein</fullName>
    </submittedName>
</protein>
<dbReference type="KEGG" id="mik:FOE78_22020"/>
<dbReference type="Pfam" id="PF07210">
    <property type="entry name" value="DUF1416"/>
    <property type="match status" value="1"/>
</dbReference>
<dbReference type="Proteomes" id="UP000319263">
    <property type="component" value="Chromosome"/>
</dbReference>
<name>A0A516Q445_9ACTN</name>
<proteinExistence type="predicted"/>
<dbReference type="InterPro" id="IPR010814">
    <property type="entry name" value="DUF1416"/>
</dbReference>
<evidence type="ECO:0000313" key="2">
    <source>
        <dbReference type="Proteomes" id="UP000319263"/>
    </source>
</evidence>
<gene>
    <name evidence="1" type="ORF">FOE78_22020</name>
</gene>